<evidence type="ECO:0000256" key="19">
    <source>
        <dbReference type="ARBA" id="ARBA00024827"/>
    </source>
</evidence>
<evidence type="ECO:0000256" key="6">
    <source>
        <dbReference type="ARBA" id="ARBA00017322"/>
    </source>
</evidence>
<dbReference type="RefSeq" id="WP_149432272.1">
    <property type="nucleotide sequence ID" value="NZ_VLNY01000013.1"/>
</dbReference>
<dbReference type="PRINTS" id="PR00344">
    <property type="entry name" value="BCTRLSENSOR"/>
</dbReference>
<dbReference type="InterPro" id="IPR011712">
    <property type="entry name" value="Sig_transdc_His_kin_sub3_dim/P"/>
</dbReference>
<proteinExistence type="predicted"/>
<dbReference type="SMART" id="SM00387">
    <property type="entry name" value="HATPase_c"/>
    <property type="match status" value="1"/>
</dbReference>
<evidence type="ECO:0000256" key="14">
    <source>
        <dbReference type="ARBA" id="ARBA00022989"/>
    </source>
</evidence>
<evidence type="ECO:0000256" key="18">
    <source>
        <dbReference type="ARBA" id="ARBA00023136"/>
    </source>
</evidence>
<evidence type="ECO:0000256" key="1">
    <source>
        <dbReference type="ARBA" id="ARBA00000085"/>
    </source>
</evidence>
<dbReference type="GO" id="GO:0000155">
    <property type="term" value="F:phosphorelay sensor kinase activity"/>
    <property type="evidence" value="ECO:0007669"/>
    <property type="project" value="InterPro"/>
</dbReference>
<dbReference type="GO" id="GO:0046983">
    <property type="term" value="F:protein dimerization activity"/>
    <property type="evidence" value="ECO:0007669"/>
    <property type="project" value="InterPro"/>
</dbReference>
<dbReference type="GO" id="GO:0005737">
    <property type="term" value="C:cytoplasm"/>
    <property type="evidence" value="ECO:0007669"/>
    <property type="project" value="UniProtKB-SubCell"/>
</dbReference>
<keyword evidence="11" id="KW-0812">Transmembrane</keyword>
<gene>
    <name evidence="22" type="ORF">FOY51_21200</name>
</gene>
<dbReference type="EMBL" id="VLNY01000013">
    <property type="protein sequence ID" value="KAA0020121.1"/>
    <property type="molecule type" value="Genomic_DNA"/>
</dbReference>
<dbReference type="InterPro" id="IPR050482">
    <property type="entry name" value="Sensor_HK_TwoCompSys"/>
</dbReference>
<name>A0A5A7S3Z2_9NOCA</name>
<dbReference type="InterPro" id="IPR004358">
    <property type="entry name" value="Sig_transdc_His_kin-like_C"/>
</dbReference>
<keyword evidence="9" id="KW-0963">Cytoplasm</keyword>
<keyword evidence="14" id="KW-1133">Transmembrane helix</keyword>
<comment type="catalytic activity">
    <reaction evidence="1">
        <text>ATP + protein L-histidine = ADP + protein N-phospho-L-histidine.</text>
        <dbReference type="EC" id="2.7.13.3"/>
    </reaction>
</comment>
<dbReference type="EC" id="2.7.13.3" evidence="5"/>
<keyword evidence="23" id="KW-1185">Reference proteome</keyword>
<evidence type="ECO:0000313" key="22">
    <source>
        <dbReference type="EMBL" id="KAA0020121.1"/>
    </source>
</evidence>
<reference evidence="22 23" key="1">
    <citation type="submission" date="2019-07" db="EMBL/GenBank/DDBJ databases">
        <title>Rhodococcus cavernicolus sp. nov., isolated from a cave.</title>
        <authorList>
            <person name="Lee S.D."/>
        </authorList>
    </citation>
    <scope>NUCLEOTIDE SEQUENCE [LARGE SCALE GENOMIC DNA]</scope>
    <source>
        <strain evidence="22 23">C1-24</strain>
    </source>
</reference>
<dbReference type="GO" id="GO:0051539">
    <property type="term" value="F:4 iron, 4 sulfur cluster binding"/>
    <property type="evidence" value="ECO:0007669"/>
    <property type="project" value="UniProtKB-KW"/>
</dbReference>
<keyword evidence="18" id="KW-0472">Membrane</keyword>
<dbReference type="AlphaFoldDB" id="A0A5A7S3Z2"/>
<feature type="domain" description="Histidine kinase" evidence="21">
    <location>
        <begin position="275"/>
        <end position="366"/>
    </location>
</feature>
<dbReference type="PROSITE" id="PS50109">
    <property type="entry name" value="HIS_KIN"/>
    <property type="match status" value="1"/>
</dbReference>
<dbReference type="CDD" id="cd16917">
    <property type="entry name" value="HATPase_UhpB-NarQ-NarX-like"/>
    <property type="match status" value="1"/>
</dbReference>
<evidence type="ECO:0000256" key="10">
    <source>
        <dbReference type="ARBA" id="ARBA00022679"/>
    </source>
</evidence>
<dbReference type="GO" id="GO:0046872">
    <property type="term" value="F:metal ion binding"/>
    <property type="evidence" value="ECO:0007669"/>
    <property type="project" value="UniProtKB-KW"/>
</dbReference>
<evidence type="ECO:0000256" key="20">
    <source>
        <dbReference type="ARBA" id="ARBA00030800"/>
    </source>
</evidence>
<organism evidence="22 23">
    <name type="scientific">Antrihabitans cavernicola</name>
    <dbReference type="NCBI Taxonomy" id="2495913"/>
    <lineage>
        <taxon>Bacteria</taxon>
        <taxon>Bacillati</taxon>
        <taxon>Actinomycetota</taxon>
        <taxon>Actinomycetes</taxon>
        <taxon>Mycobacteriales</taxon>
        <taxon>Nocardiaceae</taxon>
        <taxon>Antrihabitans</taxon>
    </lineage>
</organism>
<dbReference type="Pfam" id="PF07730">
    <property type="entry name" value="HisKA_3"/>
    <property type="match status" value="1"/>
</dbReference>
<evidence type="ECO:0000256" key="8">
    <source>
        <dbReference type="ARBA" id="ARBA00022485"/>
    </source>
</evidence>
<evidence type="ECO:0000256" key="11">
    <source>
        <dbReference type="ARBA" id="ARBA00022692"/>
    </source>
</evidence>
<comment type="cofactor">
    <cofactor evidence="2">
        <name>[4Fe-4S] cluster</name>
        <dbReference type="ChEBI" id="CHEBI:49883"/>
    </cofactor>
</comment>
<dbReference type="Proteomes" id="UP000322244">
    <property type="component" value="Unassembled WGS sequence"/>
</dbReference>
<keyword evidence="17" id="KW-0411">Iron-sulfur</keyword>
<dbReference type="OrthoDB" id="144293at2"/>
<keyword evidence="10" id="KW-0808">Transferase</keyword>
<evidence type="ECO:0000256" key="3">
    <source>
        <dbReference type="ARBA" id="ARBA00004496"/>
    </source>
</evidence>
<evidence type="ECO:0000256" key="16">
    <source>
        <dbReference type="ARBA" id="ARBA00023012"/>
    </source>
</evidence>
<keyword evidence="8" id="KW-0004">4Fe-4S</keyword>
<evidence type="ECO:0000256" key="15">
    <source>
        <dbReference type="ARBA" id="ARBA00023004"/>
    </source>
</evidence>
<evidence type="ECO:0000256" key="13">
    <source>
        <dbReference type="ARBA" id="ARBA00022777"/>
    </source>
</evidence>
<evidence type="ECO:0000256" key="9">
    <source>
        <dbReference type="ARBA" id="ARBA00022490"/>
    </source>
</evidence>
<keyword evidence="15" id="KW-0408">Iron</keyword>
<dbReference type="Pfam" id="PF02518">
    <property type="entry name" value="HATPase_c"/>
    <property type="match status" value="1"/>
</dbReference>
<accession>A0A5A7S3Z2</accession>
<evidence type="ECO:0000256" key="12">
    <source>
        <dbReference type="ARBA" id="ARBA00022723"/>
    </source>
</evidence>
<comment type="function">
    <text evidence="19">Member of the two-component regulatory system NreB/NreC involved in the control of dissimilatory nitrate/nitrite reduction in response to oxygen. NreB functions as a direct oxygen sensor histidine kinase which is autophosphorylated, in the absence of oxygen, probably at the conserved histidine residue, and transfers its phosphate group probably to a conserved aspartate residue of NreC. NreB/NreC activates the expression of the nitrate (narGHJI) and nitrite (nir) reductase operons, as well as the putative nitrate transporter gene narT.</text>
</comment>
<sequence length="371" mass="40217">MGSTGSSEPNHNAEGAPATDFSALFTARIPDIVARYYEQLDEISSPLISGVAWEQCELQARRILDDCARSLAAGRAMVTHVTDVFDLGTERVRQGAHITHSMRAGSILSDLTMTALSECAIQVDARQSELLAAVRALHQGIGLRLESGSIGYDAFLLQRVQEAHEQGQHRLAREIHDHIGNSVSLALRRIELFELEREKAGDDSVPRHVQLAKDAILETLSRSRELVTELRRSGVGGSLETALRGFAASLGESGAPLQISVRGNDEWVPSAVVEELFIMVRECLRNAHTHAGAANIVVHIDITPREIQAEVIDDGKGFDVEALRAGGHGNGLLIMQERSDLVGGRVHIDSAPDRGTRVTFSIPITQESPTA</sequence>
<evidence type="ECO:0000256" key="7">
    <source>
        <dbReference type="ARBA" id="ARBA00022475"/>
    </source>
</evidence>
<evidence type="ECO:0000313" key="23">
    <source>
        <dbReference type="Proteomes" id="UP000322244"/>
    </source>
</evidence>
<dbReference type="InterPro" id="IPR036890">
    <property type="entry name" value="HATPase_C_sf"/>
</dbReference>
<keyword evidence="16" id="KW-0902">Two-component regulatory system</keyword>
<dbReference type="PANTHER" id="PTHR24421">
    <property type="entry name" value="NITRATE/NITRITE SENSOR PROTEIN NARX-RELATED"/>
    <property type="match status" value="1"/>
</dbReference>
<dbReference type="Gene3D" id="3.30.565.10">
    <property type="entry name" value="Histidine kinase-like ATPase, C-terminal domain"/>
    <property type="match status" value="1"/>
</dbReference>
<dbReference type="PANTHER" id="PTHR24421:SF37">
    <property type="entry name" value="SENSOR HISTIDINE KINASE NARS"/>
    <property type="match status" value="1"/>
</dbReference>
<evidence type="ECO:0000256" key="5">
    <source>
        <dbReference type="ARBA" id="ARBA00012438"/>
    </source>
</evidence>
<keyword evidence="12" id="KW-0479">Metal-binding</keyword>
<dbReference type="SUPFAM" id="SSF55874">
    <property type="entry name" value="ATPase domain of HSP90 chaperone/DNA topoisomerase II/histidine kinase"/>
    <property type="match status" value="1"/>
</dbReference>
<keyword evidence="13 22" id="KW-0418">Kinase</keyword>
<evidence type="ECO:0000256" key="17">
    <source>
        <dbReference type="ARBA" id="ARBA00023014"/>
    </source>
</evidence>
<dbReference type="InterPro" id="IPR005467">
    <property type="entry name" value="His_kinase_dom"/>
</dbReference>
<protein>
    <recommendedName>
        <fullName evidence="6">Oxygen sensor histidine kinase NreB</fullName>
        <ecNumber evidence="5">2.7.13.3</ecNumber>
    </recommendedName>
    <alternativeName>
        <fullName evidence="20">Nitrogen regulation protein B</fullName>
    </alternativeName>
</protein>
<dbReference type="GO" id="GO:0005886">
    <property type="term" value="C:plasma membrane"/>
    <property type="evidence" value="ECO:0007669"/>
    <property type="project" value="UniProtKB-SubCell"/>
</dbReference>
<comment type="subcellular location">
    <subcellularLocation>
        <location evidence="4">Cell membrane</location>
        <topology evidence="4">Multi-pass membrane protein</topology>
    </subcellularLocation>
    <subcellularLocation>
        <location evidence="3">Cytoplasm</location>
    </subcellularLocation>
</comment>
<comment type="caution">
    <text evidence="22">The sequence shown here is derived from an EMBL/GenBank/DDBJ whole genome shotgun (WGS) entry which is preliminary data.</text>
</comment>
<keyword evidence="7" id="KW-1003">Cell membrane</keyword>
<evidence type="ECO:0000256" key="2">
    <source>
        <dbReference type="ARBA" id="ARBA00001966"/>
    </source>
</evidence>
<dbReference type="InterPro" id="IPR003594">
    <property type="entry name" value="HATPase_dom"/>
</dbReference>
<evidence type="ECO:0000256" key="4">
    <source>
        <dbReference type="ARBA" id="ARBA00004651"/>
    </source>
</evidence>
<evidence type="ECO:0000259" key="21">
    <source>
        <dbReference type="PROSITE" id="PS50109"/>
    </source>
</evidence>